<evidence type="ECO:0000256" key="1">
    <source>
        <dbReference type="ARBA" id="ARBA00006484"/>
    </source>
</evidence>
<dbReference type="PRINTS" id="PR00081">
    <property type="entry name" value="GDHRDH"/>
</dbReference>
<dbReference type="PANTHER" id="PTHR24320:SF227">
    <property type="entry name" value="RETINOL DEHYDROGENASE 11"/>
    <property type="match status" value="1"/>
</dbReference>
<dbReference type="Gene3D" id="3.40.50.720">
    <property type="entry name" value="NAD(P)-binding Rossmann-like Domain"/>
    <property type="match status" value="1"/>
</dbReference>
<evidence type="ECO:0000313" key="4">
    <source>
        <dbReference type="Proteomes" id="UP000654345"/>
    </source>
</evidence>
<organism evidence="3 4">
    <name type="scientific">Ktedonobacter robiniae</name>
    <dbReference type="NCBI Taxonomy" id="2778365"/>
    <lineage>
        <taxon>Bacteria</taxon>
        <taxon>Bacillati</taxon>
        <taxon>Chloroflexota</taxon>
        <taxon>Ktedonobacteria</taxon>
        <taxon>Ktedonobacterales</taxon>
        <taxon>Ktedonobacteraceae</taxon>
        <taxon>Ktedonobacter</taxon>
    </lineage>
</organism>
<evidence type="ECO:0000256" key="2">
    <source>
        <dbReference type="ARBA" id="ARBA00023002"/>
    </source>
</evidence>
<accession>A0ABQ3V5Y9</accession>
<protein>
    <submittedName>
        <fullName evidence="3">Oxidoreductase</fullName>
    </submittedName>
</protein>
<evidence type="ECO:0000313" key="3">
    <source>
        <dbReference type="EMBL" id="GHO60318.1"/>
    </source>
</evidence>
<dbReference type="Pfam" id="PF00106">
    <property type="entry name" value="adh_short"/>
    <property type="match status" value="1"/>
</dbReference>
<comment type="similarity">
    <text evidence="1">Belongs to the short-chain dehydrogenases/reductases (SDR) family.</text>
</comment>
<dbReference type="InterPro" id="IPR036291">
    <property type="entry name" value="NAD(P)-bd_dom_sf"/>
</dbReference>
<dbReference type="SUPFAM" id="SSF51735">
    <property type="entry name" value="NAD(P)-binding Rossmann-fold domains"/>
    <property type="match status" value="1"/>
</dbReference>
<name>A0ABQ3V5Y9_9CHLR</name>
<sequence length="303" mass="31983">MERITTPFGFLSTADEVAEGIDLSGKQVVITGGASGIGLETARTLAHIGAEVTLAVRNTDTGKQAAADIIATTGNQNVHAAWLDIADRASIAEFVAGWTRPLNVLINNAGVMAMPEQRTPEGWEMQFATNYLGHFALALGLHNALAATGNARIVMVSSSGHLISPVIFDDLHFAFRPYDPLLAYGQSKTATILFAVGATARWANDGITTNALMPGAIATNLQRHVGGLRTPPERRKTPQQGAATSVLLAASPLLQGVSGRYFEDCNEALVVTNGNGYASGVAPYALNAENADRLWEASLRFLA</sequence>
<keyword evidence="2" id="KW-0560">Oxidoreductase</keyword>
<gene>
    <name evidence="3" type="ORF">KSB_87930</name>
</gene>
<keyword evidence="4" id="KW-1185">Reference proteome</keyword>
<dbReference type="RefSeq" id="WP_201376474.1">
    <property type="nucleotide sequence ID" value="NZ_BNJG01000005.1"/>
</dbReference>
<dbReference type="InterPro" id="IPR002347">
    <property type="entry name" value="SDR_fam"/>
</dbReference>
<comment type="caution">
    <text evidence="3">The sequence shown here is derived from an EMBL/GenBank/DDBJ whole genome shotgun (WGS) entry which is preliminary data.</text>
</comment>
<reference evidence="3 4" key="1">
    <citation type="journal article" date="2021" name="Int. J. Syst. Evol. Microbiol.">
        <title>Reticulibacter mediterranei gen. nov., sp. nov., within the new family Reticulibacteraceae fam. nov., and Ktedonospora formicarum gen. nov., sp. nov., Ktedonobacter robiniae sp. nov., Dictyobacter formicarum sp. nov. and Dictyobacter arantiisoli sp. nov., belonging to the class Ktedonobacteria.</title>
        <authorList>
            <person name="Yabe S."/>
            <person name="Zheng Y."/>
            <person name="Wang C.M."/>
            <person name="Sakai Y."/>
            <person name="Abe K."/>
            <person name="Yokota A."/>
            <person name="Donadio S."/>
            <person name="Cavaletti L."/>
            <person name="Monciardini P."/>
        </authorList>
    </citation>
    <scope>NUCLEOTIDE SEQUENCE [LARGE SCALE GENOMIC DNA]</scope>
    <source>
        <strain evidence="3 4">SOSP1-30</strain>
    </source>
</reference>
<proteinExistence type="inferred from homology"/>
<dbReference type="CDD" id="cd05327">
    <property type="entry name" value="retinol-DH_like_SDR_c_like"/>
    <property type="match status" value="1"/>
</dbReference>
<dbReference type="PANTHER" id="PTHR24320">
    <property type="entry name" value="RETINOL DEHYDROGENASE"/>
    <property type="match status" value="1"/>
</dbReference>
<dbReference type="Proteomes" id="UP000654345">
    <property type="component" value="Unassembled WGS sequence"/>
</dbReference>
<dbReference type="EMBL" id="BNJG01000005">
    <property type="protein sequence ID" value="GHO60318.1"/>
    <property type="molecule type" value="Genomic_DNA"/>
</dbReference>